<reference evidence="1 2" key="1">
    <citation type="submission" date="2019-05" db="EMBL/GenBank/DDBJ databases">
        <authorList>
            <person name="Qu J.-H."/>
        </authorList>
    </citation>
    <scope>NUCLEOTIDE SEQUENCE [LARGE SCALE GENOMIC DNA]</scope>
    <source>
        <strain evidence="1 2">Z12</strain>
    </source>
</reference>
<dbReference type="EMBL" id="VCEI01000025">
    <property type="protein sequence ID" value="TLU91990.1"/>
    <property type="molecule type" value="Genomic_DNA"/>
</dbReference>
<sequence length="101" mass="11317">MATTKSTAVKKTATAPIPVSTEPAFSSFTIQDLTEGHPETPVRSGSRIQQWEFTLDDMHRNTPGEMVKVFLSALEIPVYKHLQRLRYAAQWGLDPGYVLVQ</sequence>
<dbReference type="RefSeq" id="WP_138282099.1">
    <property type="nucleotide sequence ID" value="NZ_VCEI01000025.1"/>
</dbReference>
<accession>A0A5R9KAY5</accession>
<proteinExistence type="predicted"/>
<evidence type="ECO:0000313" key="2">
    <source>
        <dbReference type="Proteomes" id="UP000309788"/>
    </source>
</evidence>
<organism evidence="1 2">
    <name type="scientific">Dyadobacter sediminis</name>
    <dbReference type="NCBI Taxonomy" id="1493691"/>
    <lineage>
        <taxon>Bacteria</taxon>
        <taxon>Pseudomonadati</taxon>
        <taxon>Bacteroidota</taxon>
        <taxon>Cytophagia</taxon>
        <taxon>Cytophagales</taxon>
        <taxon>Spirosomataceae</taxon>
        <taxon>Dyadobacter</taxon>
    </lineage>
</organism>
<dbReference type="Proteomes" id="UP000309788">
    <property type="component" value="Unassembled WGS sequence"/>
</dbReference>
<protein>
    <submittedName>
        <fullName evidence="1">Uncharacterized protein</fullName>
    </submittedName>
</protein>
<keyword evidence="2" id="KW-1185">Reference proteome</keyword>
<name>A0A5R9KAY5_9BACT</name>
<gene>
    <name evidence="1" type="ORF">FEM55_14615</name>
</gene>
<comment type="caution">
    <text evidence="1">The sequence shown here is derived from an EMBL/GenBank/DDBJ whole genome shotgun (WGS) entry which is preliminary data.</text>
</comment>
<evidence type="ECO:0000313" key="1">
    <source>
        <dbReference type="EMBL" id="TLU91990.1"/>
    </source>
</evidence>
<dbReference type="AlphaFoldDB" id="A0A5R9KAY5"/>